<keyword evidence="3" id="KW-1003">Cell membrane</keyword>
<comment type="similarity">
    <text evidence="7">Belongs to the binding-protein-dependent transport system permease family.</text>
</comment>
<dbReference type="Pfam" id="PF00528">
    <property type="entry name" value="BPD_transp_1"/>
    <property type="match status" value="1"/>
</dbReference>
<sequence length="290" mass="30430">MSDASLRPDVALSQDGVPVRRRWKGNGSMIAGGLVVVVFAALALLAPLLAPTDPNAINLGQSLRPFGFDGHVLGTDNLGRDLLSRLLYGGRITLISSVGAALLATGLGTALGLIAAYYKGWVDVVVMRLTDILMGFPFILLAILIVAALGPSTVNALIAVAIANVPFTARLVKSEAARVREREFITAAVALGARHGRIVWAHMLPNIIGITVPTLFMTTGWMIGQTSALSFLGLGTQPPTADWGSMLAESQNFMASLPQVAMLPGLTIVVAVVGLNLFGVGLRSSLLREE</sequence>
<evidence type="ECO:0000256" key="1">
    <source>
        <dbReference type="ARBA" id="ARBA00004651"/>
    </source>
</evidence>
<gene>
    <name evidence="9" type="ORF">GCM10010841_32530</name>
</gene>
<dbReference type="EMBL" id="BMOM01000057">
    <property type="protein sequence ID" value="GGM22149.1"/>
    <property type="molecule type" value="Genomic_DNA"/>
</dbReference>
<dbReference type="RefSeq" id="WP_188905404.1">
    <property type="nucleotide sequence ID" value="NZ_BMOM01000057.1"/>
</dbReference>
<dbReference type="InterPro" id="IPR035906">
    <property type="entry name" value="MetI-like_sf"/>
</dbReference>
<evidence type="ECO:0000256" key="2">
    <source>
        <dbReference type="ARBA" id="ARBA00022448"/>
    </source>
</evidence>
<keyword evidence="5 7" id="KW-1133">Transmembrane helix</keyword>
<dbReference type="PROSITE" id="PS50928">
    <property type="entry name" value="ABC_TM1"/>
    <property type="match status" value="1"/>
</dbReference>
<feature type="transmembrane region" description="Helical" evidence="7">
    <location>
        <begin position="261"/>
        <end position="282"/>
    </location>
</feature>
<dbReference type="Proteomes" id="UP000661918">
    <property type="component" value="Unassembled WGS sequence"/>
</dbReference>
<evidence type="ECO:0000313" key="9">
    <source>
        <dbReference type="EMBL" id="GGM22149.1"/>
    </source>
</evidence>
<evidence type="ECO:0000256" key="3">
    <source>
        <dbReference type="ARBA" id="ARBA00022475"/>
    </source>
</evidence>
<evidence type="ECO:0000256" key="6">
    <source>
        <dbReference type="ARBA" id="ARBA00023136"/>
    </source>
</evidence>
<reference evidence="10" key="1">
    <citation type="journal article" date="2019" name="Int. J. Syst. Evol. Microbiol.">
        <title>The Global Catalogue of Microorganisms (GCM) 10K type strain sequencing project: providing services to taxonomists for standard genome sequencing and annotation.</title>
        <authorList>
            <consortium name="The Broad Institute Genomics Platform"/>
            <consortium name="The Broad Institute Genome Sequencing Center for Infectious Disease"/>
            <person name="Wu L."/>
            <person name="Ma J."/>
        </authorList>
    </citation>
    <scope>NUCLEOTIDE SEQUENCE [LARGE SCALE GENOMIC DNA]</scope>
    <source>
        <strain evidence="10">JCM 15443</strain>
    </source>
</reference>
<evidence type="ECO:0000313" key="10">
    <source>
        <dbReference type="Proteomes" id="UP000661918"/>
    </source>
</evidence>
<feature type="transmembrane region" description="Helical" evidence="7">
    <location>
        <begin position="129"/>
        <end position="148"/>
    </location>
</feature>
<accession>A0ABQ2H1N2</accession>
<feature type="transmembrane region" description="Helical" evidence="7">
    <location>
        <begin position="92"/>
        <end position="117"/>
    </location>
</feature>
<evidence type="ECO:0000259" key="8">
    <source>
        <dbReference type="PROSITE" id="PS50928"/>
    </source>
</evidence>
<keyword evidence="6 7" id="KW-0472">Membrane</keyword>
<feature type="domain" description="ABC transmembrane type-1" evidence="8">
    <location>
        <begin position="90"/>
        <end position="279"/>
    </location>
</feature>
<dbReference type="SUPFAM" id="SSF161098">
    <property type="entry name" value="MetI-like"/>
    <property type="match status" value="1"/>
</dbReference>
<dbReference type="PANTHER" id="PTHR43386">
    <property type="entry name" value="OLIGOPEPTIDE TRANSPORT SYSTEM PERMEASE PROTEIN APPC"/>
    <property type="match status" value="1"/>
</dbReference>
<dbReference type="InterPro" id="IPR050366">
    <property type="entry name" value="BP-dependent_transpt_permease"/>
</dbReference>
<dbReference type="InterPro" id="IPR000515">
    <property type="entry name" value="MetI-like"/>
</dbReference>
<keyword evidence="10" id="KW-1185">Reference proteome</keyword>
<dbReference type="InterPro" id="IPR025966">
    <property type="entry name" value="OppC_N"/>
</dbReference>
<keyword evidence="2 7" id="KW-0813">Transport</keyword>
<dbReference type="Pfam" id="PF12911">
    <property type="entry name" value="OppC_N"/>
    <property type="match status" value="1"/>
</dbReference>
<dbReference type="CDD" id="cd06261">
    <property type="entry name" value="TM_PBP2"/>
    <property type="match status" value="1"/>
</dbReference>
<name>A0ABQ2H1N2_9DEIO</name>
<dbReference type="Gene3D" id="1.10.3720.10">
    <property type="entry name" value="MetI-like"/>
    <property type="match status" value="1"/>
</dbReference>
<evidence type="ECO:0000256" key="5">
    <source>
        <dbReference type="ARBA" id="ARBA00022989"/>
    </source>
</evidence>
<comment type="caution">
    <text evidence="9">The sequence shown here is derived from an EMBL/GenBank/DDBJ whole genome shotgun (WGS) entry which is preliminary data.</text>
</comment>
<feature type="transmembrane region" description="Helical" evidence="7">
    <location>
        <begin position="204"/>
        <end position="224"/>
    </location>
</feature>
<proteinExistence type="inferred from homology"/>
<feature type="transmembrane region" description="Helical" evidence="7">
    <location>
        <begin position="30"/>
        <end position="50"/>
    </location>
</feature>
<keyword evidence="4 7" id="KW-0812">Transmembrane</keyword>
<protein>
    <recommendedName>
        <fullName evidence="8">ABC transmembrane type-1 domain-containing protein</fullName>
    </recommendedName>
</protein>
<organism evidence="9 10">
    <name type="scientific">Deinococcus aerophilus</name>
    <dbReference type="NCBI Taxonomy" id="522488"/>
    <lineage>
        <taxon>Bacteria</taxon>
        <taxon>Thermotogati</taxon>
        <taxon>Deinococcota</taxon>
        <taxon>Deinococci</taxon>
        <taxon>Deinococcales</taxon>
        <taxon>Deinococcaceae</taxon>
        <taxon>Deinococcus</taxon>
    </lineage>
</organism>
<evidence type="ECO:0000256" key="7">
    <source>
        <dbReference type="RuleBase" id="RU363032"/>
    </source>
</evidence>
<evidence type="ECO:0000256" key="4">
    <source>
        <dbReference type="ARBA" id="ARBA00022692"/>
    </source>
</evidence>
<dbReference type="PANTHER" id="PTHR43386:SF1">
    <property type="entry name" value="D,D-DIPEPTIDE TRANSPORT SYSTEM PERMEASE PROTEIN DDPC-RELATED"/>
    <property type="match status" value="1"/>
</dbReference>
<comment type="subcellular location">
    <subcellularLocation>
        <location evidence="1 7">Cell membrane</location>
        <topology evidence="1 7">Multi-pass membrane protein</topology>
    </subcellularLocation>
</comment>